<dbReference type="EnsemblMetazoa" id="CJA33815.1">
    <property type="protein sequence ID" value="CJA33815.1"/>
    <property type="gene ID" value="WBGene00209662"/>
</dbReference>
<dbReference type="AlphaFoldDB" id="A0A8R1IND5"/>
<accession>A0A8R1IND5</accession>
<evidence type="ECO:0000313" key="3">
    <source>
        <dbReference type="Proteomes" id="UP000005237"/>
    </source>
</evidence>
<evidence type="ECO:0000256" key="1">
    <source>
        <dbReference type="SAM" id="MobiDB-lite"/>
    </source>
</evidence>
<feature type="region of interest" description="Disordered" evidence="1">
    <location>
        <begin position="61"/>
        <end position="86"/>
    </location>
</feature>
<feature type="compositionally biased region" description="Polar residues" evidence="1">
    <location>
        <begin position="16"/>
        <end position="33"/>
    </location>
</feature>
<feature type="compositionally biased region" description="Basic and acidic residues" evidence="1">
    <location>
        <begin position="75"/>
        <end position="86"/>
    </location>
</feature>
<reference evidence="3" key="1">
    <citation type="submission" date="2010-08" db="EMBL/GenBank/DDBJ databases">
        <authorList>
            <consortium name="Caenorhabditis japonica Sequencing Consortium"/>
            <person name="Wilson R.K."/>
        </authorList>
    </citation>
    <scope>NUCLEOTIDE SEQUENCE [LARGE SCALE GENOMIC DNA]</scope>
    <source>
        <strain evidence="3">DF5081</strain>
    </source>
</reference>
<feature type="region of interest" description="Disordered" evidence="1">
    <location>
        <begin position="1"/>
        <end position="33"/>
    </location>
</feature>
<dbReference type="Proteomes" id="UP000005237">
    <property type="component" value="Unassembled WGS sequence"/>
</dbReference>
<protein>
    <submittedName>
        <fullName evidence="2">Uncharacterized protein</fullName>
    </submittedName>
</protein>
<proteinExistence type="predicted"/>
<evidence type="ECO:0000313" key="2">
    <source>
        <dbReference type="EnsemblMetazoa" id="CJA33815.1"/>
    </source>
</evidence>
<sequence length="86" mass="9228">MNAWIVDGRAVPPPQLAQQRPPETSTPHPSVDNSPIEEAVEALERPASAPIPNPVVNLARSTTEQTVSSARHAHKSQDKGSKCVLM</sequence>
<organism evidence="2 3">
    <name type="scientific">Caenorhabditis japonica</name>
    <dbReference type="NCBI Taxonomy" id="281687"/>
    <lineage>
        <taxon>Eukaryota</taxon>
        <taxon>Metazoa</taxon>
        <taxon>Ecdysozoa</taxon>
        <taxon>Nematoda</taxon>
        <taxon>Chromadorea</taxon>
        <taxon>Rhabditida</taxon>
        <taxon>Rhabditina</taxon>
        <taxon>Rhabditomorpha</taxon>
        <taxon>Rhabditoidea</taxon>
        <taxon>Rhabditidae</taxon>
        <taxon>Peloderinae</taxon>
        <taxon>Caenorhabditis</taxon>
    </lineage>
</organism>
<reference evidence="2" key="2">
    <citation type="submission" date="2022-06" db="UniProtKB">
        <authorList>
            <consortium name="EnsemblMetazoa"/>
        </authorList>
    </citation>
    <scope>IDENTIFICATION</scope>
    <source>
        <strain evidence="2">DF5081</strain>
    </source>
</reference>
<keyword evidence="3" id="KW-1185">Reference proteome</keyword>
<name>A0A8R1IND5_CAEJA</name>